<dbReference type="Proteomes" id="UP001501274">
    <property type="component" value="Unassembled WGS sequence"/>
</dbReference>
<dbReference type="AlphaFoldDB" id="A0AAW3BAC6"/>
<dbReference type="GO" id="GO:0006310">
    <property type="term" value="P:DNA recombination"/>
    <property type="evidence" value="ECO:0007669"/>
    <property type="project" value="UniProtKB-KW"/>
</dbReference>
<keyword evidence="4" id="KW-1185">Reference proteome</keyword>
<keyword evidence="1" id="KW-0233">DNA recombination</keyword>
<organism evidence="3 4">
    <name type="scientific">Leishmania naiffi</name>
    <dbReference type="NCBI Taxonomy" id="5678"/>
    <lineage>
        <taxon>Eukaryota</taxon>
        <taxon>Discoba</taxon>
        <taxon>Euglenozoa</taxon>
        <taxon>Kinetoplastea</taxon>
        <taxon>Metakinetoplastina</taxon>
        <taxon>Trypanosomatida</taxon>
        <taxon>Trypanosomatidae</taxon>
        <taxon>Leishmaniinae</taxon>
        <taxon>Leishmania</taxon>
        <taxon>Leishmania naiffi species complex</taxon>
    </lineage>
</organism>
<evidence type="ECO:0000256" key="1">
    <source>
        <dbReference type="ARBA" id="ARBA00023172"/>
    </source>
</evidence>
<feature type="region of interest" description="Disordered" evidence="2">
    <location>
        <begin position="204"/>
        <end position="356"/>
    </location>
</feature>
<evidence type="ECO:0000313" key="4">
    <source>
        <dbReference type="Proteomes" id="UP001501274"/>
    </source>
</evidence>
<feature type="non-terminal residue" evidence="3">
    <location>
        <position position="866"/>
    </location>
</feature>
<comment type="caution">
    <text evidence="3">The sequence shown here is derived from an EMBL/GenBank/DDBJ whole genome shotgun (WGS) entry which is preliminary data.</text>
</comment>
<evidence type="ECO:0000256" key="2">
    <source>
        <dbReference type="SAM" id="MobiDB-lite"/>
    </source>
</evidence>
<evidence type="ECO:0008006" key="5">
    <source>
        <dbReference type="Google" id="ProtNLM"/>
    </source>
</evidence>
<dbReference type="GO" id="GO:0003677">
    <property type="term" value="F:DNA binding"/>
    <property type="evidence" value="ECO:0007669"/>
    <property type="project" value="InterPro"/>
</dbReference>
<protein>
    <recommendedName>
        <fullName evidence="5">TATE DNA Transposon</fullName>
    </recommendedName>
</protein>
<feature type="compositionally biased region" description="Basic and acidic residues" evidence="2">
    <location>
        <begin position="204"/>
        <end position="226"/>
    </location>
</feature>
<feature type="compositionally biased region" description="Low complexity" evidence="2">
    <location>
        <begin position="306"/>
        <end position="318"/>
    </location>
</feature>
<dbReference type="Gene3D" id="1.10.443.10">
    <property type="entry name" value="Intergrase catalytic core"/>
    <property type="match status" value="1"/>
</dbReference>
<dbReference type="InterPro" id="IPR013762">
    <property type="entry name" value="Integrase-like_cat_sf"/>
</dbReference>
<dbReference type="EMBL" id="JBAMZN010000034">
    <property type="protein sequence ID" value="KAL0519282.1"/>
    <property type="molecule type" value="Genomic_DNA"/>
</dbReference>
<sequence>MRAGKTSNIELDAIYDAYLPKKRIVPSDTMVHLDWERAQQLAAKVHRHGVVYFPIFIMKHWIAGLLEKGTRDSAEIQLSILDSAPSPIVEEKLRKHFKMVWPALRLVNEFSPRQERYSDDCGLYMSAVFFANHLNVQIDHSHDMAKCMRRLLYAASKHHPPREYFLGKMRKVLTNHPVSRKDFFYNEIEHKPWLTKTTVDRENTLHLGGGERRTTKFTNPKRDSNRANKISTRAPNPPPRQKKKEVTVRTNRDRVERKKSAPPTRAAASKTPLRKRPERSAMDAPLPRRQAGRKGDRRTPPRTSRRNGNNTRSIRSSGFPSPRAEMSQRNVSVTHAPPTEIVEEKKTTNASPHVPQGKCISEWTEITLSEANKHARKVYEAVLDHLWAATALARVGDGVARGLSDTAVGQQRVRHKLTPLRPYSVQEMLKLLRKKIHIAEASPSDPREVIFREEHQLGEVTLDPSTDELYLVRGASVPTLSEEVNGYKFLLGASLREAPEDMNGVRYPSYYVLTRDASEATVGVYVPTALTHYNPSKRQRAPRHTLRYVPLPRSAVSEAHQDHTNGQRPRLEKRKRWPGDGAGNQLRDDEEDGGPYSVPGNRKGDGYADVDANISTEATRALEDLRSNPLNMQGRPLSQEEEAEVCPRNWFLFAAKPPHISQLAWNLVRPDTRAHHLRWLTRIKAMSSEQMLMRFPAACIDLILSTARARKWKWATTAKAFAAVAGALRDLPLYSTQTRGIRLQDDPEWRSAFGTVQRYMKESVPEAPPFVSRQQVERITKRLRLGHPRAALFLAMMWGFAARACDISTLRAKDVTLFPGTSTDTYVKVTLTIRKGKGAKTRGPYPIPSMLTRDLAATLQEMLVEK</sequence>
<reference evidence="3 4" key="1">
    <citation type="submission" date="2024-02" db="EMBL/GenBank/DDBJ databases">
        <title>FIRST GENOME SEQUENCES OF Leishmania (Viannia) shawi, Leishmania (Viannia) lindenbergi AND Leishmania (Viannia) utingensis.</title>
        <authorList>
            <person name="Resadore F."/>
            <person name="Custodio M.G.F."/>
            <person name="Boite M.C."/>
            <person name="Cupolillo E."/>
            <person name="Ferreira G.E.M."/>
        </authorList>
    </citation>
    <scope>NUCLEOTIDE SEQUENCE [LARGE SCALE GENOMIC DNA]</scope>
    <source>
        <strain evidence="3 4">MDAS/BR/1979/M5533</strain>
    </source>
</reference>
<name>A0AAW3BAC6_9TRYP</name>
<dbReference type="InterPro" id="IPR011010">
    <property type="entry name" value="DNA_brk_join_enz"/>
</dbReference>
<dbReference type="GO" id="GO:0015074">
    <property type="term" value="P:DNA integration"/>
    <property type="evidence" value="ECO:0007669"/>
    <property type="project" value="InterPro"/>
</dbReference>
<dbReference type="SUPFAM" id="SSF56349">
    <property type="entry name" value="DNA breaking-rejoining enzymes"/>
    <property type="match status" value="1"/>
</dbReference>
<evidence type="ECO:0000313" key="3">
    <source>
        <dbReference type="EMBL" id="KAL0519282.1"/>
    </source>
</evidence>
<proteinExistence type="predicted"/>
<gene>
    <name evidence="3" type="ORF">Q4I28_006435</name>
</gene>
<accession>A0AAW3BAC6</accession>
<feature type="region of interest" description="Disordered" evidence="2">
    <location>
        <begin position="552"/>
        <end position="608"/>
    </location>
</feature>
<feature type="compositionally biased region" description="Basic and acidic residues" evidence="2">
    <location>
        <begin position="244"/>
        <end position="259"/>
    </location>
</feature>